<dbReference type="EMBL" id="BLYI01000006">
    <property type="protein sequence ID" value="GFO83842.1"/>
    <property type="molecule type" value="Genomic_DNA"/>
</dbReference>
<evidence type="ECO:0000313" key="1">
    <source>
        <dbReference type="EMBL" id="GFO83842.1"/>
    </source>
</evidence>
<keyword evidence="2" id="KW-1185">Reference proteome</keyword>
<gene>
    <name evidence="1" type="ORF">ANBU17_01890</name>
</gene>
<evidence type="ECO:0000313" key="2">
    <source>
        <dbReference type="Proteomes" id="UP000613208"/>
    </source>
</evidence>
<protein>
    <submittedName>
        <fullName evidence="1">Uncharacterized protein</fullName>
    </submittedName>
</protein>
<name>A0A916VC46_9FIRM</name>
<dbReference type="Proteomes" id="UP000613208">
    <property type="component" value="Unassembled WGS sequence"/>
</dbReference>
<organism evidence="1 2">
    <name type="scientific">Anaerostipes butyraticus</name>
    <dbReference type="NCBI Taxonomy" id="645466"/>
    <lineage>
        <taxon>Bacteria</taxon>
        <taxon>Bacillati</taxon>
        <taxon>Bacillota</taxon>
        <taxon>Clostridia</taxon>
        <taxon>Lachnospirales</taxon>
        <taxon>Lachnospiraceae</taxon>
        <taxon>Anaerostipes</taxon>
    </lineage>
</organism>
<reference evidence="1" key="1">
    <citation type="submission" date="2020-06" db="EMBL/GenBank/DDBJ databases">
        <title>Characterization of fructooligosaccharide metabolism and fructooligosaccharide-degrading enzymes in human commensal butyrate producers.</title>
        <authorList>
            <person name="Tanno H."/>
            <person name="Fujii T."/>
            <person name="Hirano K."/>
            <person name="Maeno S."/>
            <person name="Tonozuka T."/>
            <person name="Sakamoto M."/>
            <person name="Ohkuma M."/>
            <person name="Tochio T."/>
            <person name="Endo A."/>
        </authorList>
    </citation>
    <scope>NUCLEOTIDE SEQUENCE</scope>
    <source>
        <strain evidence="1">JCM 17466</strain>
    </source>
</reference>
<sequence length="54" mass="6294">MPSNVGMEVRQDHENVYQQTFSDEKERVDDAIEINAAQMQNRKEKTHVNTQVFG</sequence>
<dbReference type="AlphaFoldDB" id="A0A916VC46"/>
<comment type="caution">
    <text evidence="1">The sequence shown here is derived from an EMBL/GenBank/DDBJ whole genome shotgun (WGS) entry which is preliminary data.</text>
</comment>
<accession>A0A916VC46</accession>
<proteinExistence type="predicted"/>